<protein>
    <recommendedName>
        <fullName evidence="4">ShTK domain protein</fullName>
    </recommendedName>
</protein>
<proteinExistence type="predicted"/>
<dbReference type="Proteomes" id="UP000252519">
    <property type="component" value="Unassembled WGS sequence"/>
</dbReference>
<dbReference type="EMBL" id="JOJR01000030">
    <property type="protein sequence ID" value="RCN49768.1"/>
    <property type="molecule type" value="Genomic_DNA"/>
</dbReference>
<keyword evidence="3" id="KW-1185">Reference proteome</keyword>
<evidence type="ECO:0008006" key="4">
    <source>
        <dbReference type="Google" id="ProtNLM"/>
    </source>
</evidence>
<dbReference type="OrthoDB" id="10319673at2759"/>
<dbReference type="AlphaFoldDB" id="A0A368H1X6"/>
<accession>A0A368H1X6</accession>
<comment type="caution">
    <text evidence="2">The sequence shown here is derived from an EMBL/GenBank/DDBJ whole genome shotgun (WGS) entry which is preliminary data.</text>
</comment>
<keyword evidence="1" id="KW-0732">Signal</keyword>
<evidence type="ECO:0000313" key="2">
    <source>
        <dbReference type="EMBL" id="RCN49768.1"/>
    </source>
</evidence>
<reference evidence="2 3" key="1">
    <citation type="submission" date="2014-10" db="EMBL/GenBank/DDBJ databases">
        <title>Draft genome of the hookworm Ancylostoma caninum.</title>
        <authorList>
            <person name="Mitreva M."/>
        </authorList>
    </citation>
    <scope>NUCLEOTIDE SEQUENCE [LARGE SCALE GENOMIC DNA]</scope>
    <source>
        <strain evidence="2 3">Baltimore</strain>
    </source>
</reference>
<feature type="chain" id="PRO_5016705086" description="ShTK domain protein" evidence="1">
    <location>
        <begin position="22"/>
        <end position="68"/>
    </location>
</feature>
<feature type="signal peptide" evidence="1">
    <location>
        <begin position="1"/>
        <end position="21"/>
    </location>
</feature>
<organism evidence="2 3">
    <name type="scientific">Ancylostoma caninum</name>
    <name type="common">Dog hookworm</name>
    <dbReference type="NCBI Taxonomy" id="29170"/>
    <lineage>
        <taxon>Eukaryota</taxon>
        <taxon>Metazoa</taxon>
        <taxon>Ecdysozoa</taxon>
        <taxon>Nematoda</taxon>
        <taxon>Chromadorea</taxon>
        <taxon>Rhabditida</taxon>
        <taxon>Rhabditina</taxon>
        <taxon>Rhabditomorpha</taxon>
        <taxon>Strongyloidea</taxon>
        <taxon>Ancylostomatidae</taxon>
        <taxon>Ancylostomatinae</taxon>
        <taxon>Ancylostoma</taxon>
    </lineage>
</organism>
<sequence length="68" mass="7706">MFFHVPTALLLIAITITQVKMDPLEAAPPECKDLAPEPTCKQWKNSESCGNRLLEPDFYCRKTCNYCA</sequence>
<evidence type="ECO:0000256" key="1">
    <source>
        <dbReference type="SAM" id="SignalP"/>
    </source>
</evidence>
<gene>
    <name evidence="2" type="ORF">ANCCAN_04225</name>
</gene>
<evidence type="ECO:0000313" key="3">
    <source>
        <dbReference type="Proteomes" id="UP000252519"/>
    </source>
</evidence>
<name>A0A368H1X6_ANCCA</name>